<evidence type="ECO:0000256" key="3">
    <source>
        <dbReference type="ARBA" id="ARBA00022692"/>
    </source>
</evidence>
<dbReference type="SUPFAM" id="SSF48652">
    <property type="entry name" value="Tetraspanin"/>
    <property type="match status" value="1"/>
</dbReference>
<gene>
    <name evidence="8" type="primary">LOC107067103</name>
</gene>
<dbReference type="Gene3D" id="1.10.1450.10">
    <property type="entry name" value="Tetraspanin"/>
    <property type="match status" value="1"/>
</dbReference>
<dbReference type="PIRSF" id="PIRSF002419">
    <property type="entry name" value="Tetraspanin"/>
    <property type="match status" value="1"/>
</dbReference>
<evidence type="ECO:0000313" key="8">
    <source>
        <dbReference type="RefSeq" id="XP_015177798.1"/>
    </source>
</evidence>
<dbReference type="InterPro" id="IPR008952">
    <property type="entry name" value="Tetraspanin_EC2_sf"/>
</dbReference>
<comment type="similarity">
    <text evidence="2 6">Belongs to the tetraspanin (TM4SF) family.</text>
</comment>
<evidence type="ECO:0000256" key="4">
    <source>
        <dbReference type="ARBA" id="ARBA00022989"/>
    </source>
</evidence>
<feature type="transmembrane region" description="Helical" evidence="6">
    <location>
        <begin position="193"/>
        <end position="219"/>
    </location>
</feature>
<dbReference type="RefSeq" id="XP_015177798.1">
    <property type="nucleotide sequence ID" value="XM_015322312.1"/>
</dbReference>
<reference evidence="8" key="1">
    <citation type="submission" date="2025-08" db="UniProtKB">
        <authorList>
            <consortium name="RefSeq"/>
        </authorList>
    </citation>
    <scope>IDENTIFICATION</scope>
    <source>
        <tissue evidence="8">Whole body</tissue>
    </source>
</reference>
<dbReference type="PANTHER" id="PTHR19282">
    <property type="entry name" value="TETRASPANIN"/>
    <property type="match status" value="1"/>
</dbReference>
<evidence type="ECO:0000256" key="5">
    <source>
        <dbReference type="ARBA" id="ARBA00023136"/>
    </source>
</evidence>
<dbReference type="CDD" id="cd03127">
    <property type="entry name" value="tetraspanin_LEL"/>
    <property type="match status" value="1"/>
</dbReference>
<evidence type="ECO:0000313" key="7">
    <source>
        <dbReference type="Proteomes" id="UP000694924"/>
    </source>
</evidence>
<evidence type="ECO:0000256" key="6">
    <source>
        <dbReference type="RuleBase" id="RU361218"/>
    </source>
</evidence>
<comment type="subcellular location">
    <subcellularLocation>
        <location evidence="1 6">Membrane</location>
        <topology evidence="1 6">Multi-pass membrane protein</topology>
    </subcellularLocation>
</comment>
<dbReference type="InterPro" id="IPR000301">
    <property type="entry name" value="Tetraspanin_animals"/>
</dbReference>
<keyword evidence="7" id="KW-1185">Reference proteome</keyword>
<evidence type="ECO:0000256" key="2">
    <source>
        <dbReference type="ARBA" id="ARBA00006840"/>
    </source>
</evidence>
<keyword evidence="3 6" id="KW-0812">Transmembrane</keyword>
<proteinExistence type="inferred from homology"/>
<feature type="transmembrane region" description="Helical" evidence="6">
    <location>
        <begin position="48"/>
        <end position="69"/>
    </location>
</feature>
<dbReference type="InterPro" id="IPR018499">
    <property type="entry name" value="Tetraspanin/Peripherin"/>
</dbReference>
<dbReference type="Pfam" id="PF00335">
    <property type="entry name" value="Tetraspanin"/>
    <property type="match status" value="1"/>
</dbReference>
<dbReference type="PANTHER" id="PTHR19282:SF505">
    <property type="entry name" value="TRANSMEMBRANE 4 SUPERFAMILY, ISOFORM C"/>
    <property type="match status" value="1"/>
</dbReference>
<accession>A0ABM1IC61</accession>
<dbReference type="Proteomes" id="UP000694924">
    <property type="component" value="Unplaced"/>
</dbReference>
<keyword evidence="4 6" id="KW-1133">Transmembrane helix</keyword>
<keyword evidence="5 6" id="KW-0472">Membrane</keyword>
<feature type="transmembrane region" description="Helical" evidence="6">
    <location>
        <begin position="81"/>
        <end position="104"/>
    </location>
</feature>
<sequence>MARALGCLRYLLIVGTIVLGISGIVASIFAGFFLYQLAEYKQLTPDNVYGPSITLLVLGLFTCAVGWLSWHFLEFTQKSQVILFVISLTIIGIFEITGGIWALVRHEQLDFLPTARLGTVFVAKDNQQLWEHIQTKFQCCGMDGPTDYRGQNSVPWSCCDTSLSLKSNNDKSTCTSIYARGCHHVMISRARSILLHVFLLSLGALLLKICLIICSTCYVKAFTESIERRRHDALTRRISSQVIYQADNNSKLLNRQSSLNETT</sequence>
<dbReference type="GeneID" id="107067103"/>
<name>A0ABM1IC61_POLDO</name>
<feature type="transmembrane region" description="Helical" evidence="6">
    <location>
        <begin position="12"/>
        <end position="36"/>
    </location>
</feature>
<organism evidence="7 8">
    <name type="scientific">Polistes dominula</name>
    <name type="common">European paper wasp</name>
    <name type="synonym">Vespa dominula</name>
    <dbReference type="NCBI Taxonomy" id="743375"/>
    <lineage>
        <taxon>Eukaryota</taxon>
        <taxon>Metazoa</taxon>
        <taxon>Ecdysozoa</taxon>
        <taxon>Arthropoda</taxon>
        <taxon>Hexapoda</taxon>
        <taxon>Insecta</taxon>
        <taxon>Pterygota</taxon>
        <taxon>Neoptera</taxon>
        <taxon>Endopterygota</taxon>
        <taxon>Hymenoptera</taxon>
        <taxon>Apocrita</taxon>
        <taxon>Aculeata</taxon>
        <taxon>Vespoidea</taxon>
        <taxon>Vespidae</taxon>
        <taxon>Polistinae</taxon>
        <taxon>Polistini</taxon>
        <taxon>Polistes</taxon>
    </lineage>
</organism>
<protein>
    <recommendedName>
        <fullName evidence="6">Tetraspanin</fullName>
    </recommendedName>
</protein>
<evidence type="ECO:0000256" key="1">
    <source>
        <dbReference type="ARBA" id="ARBA00004141"/>
    </source>
</evidence>